<dbReference type="SMART" id="SM00401">
    <property type="entry name" value="ZnF_GATA"/>
    <property type="match status" value="2"/>
</dbReference>
<dbReference type="EMBL" id="JAEUBF010000117">
    <property type="protein sequence ID" value="KAH3680388.1"/>
    <property type="molecule type" value="Genomic_DNA"/>
</dbReference>
<dbReference type="PROSITE" id="PS00344">
    <property type="entry name" value="GATA_ZN_FINGER_1"/>
    <property type="match status" value="2"/>
</dbReference>
<comment type="caution">
    <text evidence="9">The sequence shown here is derived from an EMBL/GenBank/DDBJ whole genome shotgun (WGS) entry which is preliminary data.</text>
</comment>
<evidence type="ECO:0000256" key="3">
    <source>
        <dbReference type="ARBA" id="ARBA00022771"/>
    </source>
</evidence>
<keyword evidence="4" id="KW-0862">Zinc</keyword>
<dbReference type="InterPro" id="IPR039355">
    <property type="entry name" value="Transcription_factor_GATA"/>
</dbReference>
<dbReference type="AlphaFoldDB" id="A0A9P8TI34"/>
<evidence type="ECO:0000313" key="9">
    <source>
        <dbReference type="EMBL" id="KAH3680388.1"/>
    </source>
</evidence>
<dbReference type="PANTHER" id="PTHR10071:SF281">
    <property type="entry name" value="BOX A-BINDING FACTOR-RELATED"/>
    <property type="match status" value="1"/>
</dbReference>
<keyword evidence="5" id="KW-0539">Nucleus</keyword>
<reference evidence="9" key="2">
    <citation type="submission" date="2021-01" db="EMBL/GenBank/DDBJ databases">
        <authorList>
            <person name="Schikora-Tamarit M.A."/>
        </authorList>
    </citation>
    <scope>NUCLEOTIDE SEQUENCE</scope>
    <source>
        <strain evidence="9">CBS6341</strain>
    </source>
</reference>
<dbReference type="PRINTS" id="PR00619">
    <property type="entry name" value="GATAZNFINGER"/>
</dbReference>
<accession>A0A9P8TI34</accession>
<dbReference type="Proteomes" id="UP000769528">
    <property type="component" value="Unassembled WGS sequence"/>
</dbReference>
<organism evidence="9 10">
    <name type="scientific">Wickerhamomyces mucosus</name>
    <dbReference type="NCBI Taxonomy" id="1378264"/>
    <lineage>
        <taxon>Eukaryota</taxon>
        <taxon>Fungi</taxon>
        <taxon>Dikarya</taxon>
        <taxon>Ascomycota</taxon>
        <taxon>Saccharomycotina</taxon>
        <taxon>Saccharomycetes</taxon>
        <taxon>Phaffomycetales</taxon>
        <taxon>Wickerhamomycetaceae</taxon>
        <taxon>Wickerhamomyces</taxon>
    </lineage>
</organism>
<dbReference type="OrthoDB" id="515401at2759"/>
<dbReference type="GO" id="GO:0045944">
    <property type="term" value="P:positive regulation of transcription by RNA polymerase II"/>
    <property type="evidence" value="ECO:0007669"/>
    <property type="project" value="TreeGrafter"/>
</dbReference>
<dbReference type="GO" id="GO:0000981">
    <property type="term" value="F:DNA-binding transcription factor activity, RNA polymerase II-specific"/>
    <property type="evidence" value="ECO:0007669"/>
    <property type="project" value="TreeGrafter"/>
</dbReference>
<feature type="region of interest" description="Disordered" evidence="7">
    <location>
        <begin position="1"/>
        <end position="37"/>
    </location>
</feature>
<feature type="compositionally biased region" description="Polar residues" evidence="7">
    <location>
        <begin position="208"/>
        <end position="221"/>
    </location>
</feature>
<sequence length="332" mass="37200">MPDSKTIPSPSLSPTIVTSPPPLHHRSPSSSDNKKDYKCSNCHTTKTPLWRRTSSGTLLCNACGLYYKANNSHRPINLKKPPNVVSVKQEKEKCEGETGHCNGQGGSKGCDNCPTFNNRSRLKEEENKIQRKQKNIEDVPGSEIQTEVVEIGTIACHNCGTTVTPLWRRGESGDTICNACGLYYKLHGKYKPNKLKKEVIKRRKRNNYDSTSTGNNPSSTKIKADRSHPNLDYIKQNTSPKETRNGISLPPIKALNYSPVAIDFTNAFKKAKLPPLRQFTPPQVEHEEGSNGKYKRFQNESRINSNISVYSLLNKDDYENKPNDPNDTARLS</sequence>
<dbReference type="PANTHER" id="PTHR10071">
    <property type="entry name" value="TRANSCRIPTION FACTOR GATA FAMILY MEMBER"/>
    <property type="match status" value="1"/>
</dbReference>
<comment type="subcellular location">
    <subcellularLocation>
        <location evidence="1">Nucleus</location>
    </subcellularLocation>
</comment>
<evidence type="ECO:0000256" key="4">
    <source>
        <dbReference type="ARBA" id="ARBA00022833"/>
    </source>
</evidence>
<dbReference type="Pfam" id="PF00320">
    <property type="entry name" value="GATA"/>
    <property type="match status" value="2"/>
</dbReference>
<dbReference type="SUPFAM" id="SSF57716">
    <property type="entry name" value="Glucocorticoid receptor-like (DNA-binding domain)"/>
    <property type="match status" value="2"/>
</dbReference>
<evidence type="ECO:0000256" key="7">
    <source>
        <dbReference type="SAM" id="MobiDB-lite"/>
    </source>
</evidence>
<dbReference type="Gene3D" id="3.30.50.10">
    <property type="entry name" value="Erythroid Transcription Factor GATA-1, subunit A"/>
    <property type="match status" value="2"/>
</dbReference>
<keyword evidence="3 6" id="KW-0863">Zinc-finger</keyword>
<evidence type="ECO:0000313" key="10">
    <source>
        <dbReference type="Proteomes" id="UP000769528"/>
    </source>
</evidence>
<dbReference type="CDD" id="cd00202">
    <property type="entry name" value="ZnF_GATA"/>
    <property type="match status" value="2"/>
</dbReference>
<feature type="compositionally biased region" description="Basic residues" evidence="7">
    <location>
        <begin position="195"/>
        <end position="205"/>
    </location>
</feature>
<evidence type="ECO:0000256" key="6">
    <source>
        <dbReference type="PROSITE-ProRule" id="PRU00094"/>
    </source>
</evidence>
<proteinExistence type="predicted"/>
<keyword evidence="2" id="KW-0479">Metal-binding</keyword>
<dbReference type="PROSITE" id="PS50114">
    <property type="entry name" value="GATA_ZN_FINGER_2"/>
    <property type="match status" value="2"/>
</dbReference>
<gene>
    <name evidence="9" type="ORF">WICMUC_000319</name>
</gene>
<dbReference type="GO" id="GO:0008270">
    <property type="term" value="F:zinc ion binding"/>
    <property type="evidence" value="ECO:0007669"/>
    <property type="project" value="UniProtKB-KW"/>
</dbReference>
<dbReference type="GO" id="GO:0005634">
    <property type="term" value="C:nucleus"/>
    <property type="evidence" value="ECO:0007669"/>
    <property type="project" value="UniProtKB-SubCell"/>
</dbReference>
<evidence type="ECO:0000259" key="8">
    <source>
        <dbReference type="PROSITE" id="PS50114"/>
    </source>
</evidence>
<dbReference type="GO" id="GO:0000122">
    <property type="term" value="P:negative regulation of transcription by RNA polymerase II"/>
    <property type="evidence" value="ECO:0007669"/>
    <property type="project" value="TreeGrafter"/>
</dbReference>
<dbReference type="InterPro" id="IPR013088">
    <property type="entry name" value="Znf_NHR/GATA"/>
</dbReference>
<protein>
    <recommendedName>
        <fullName evidence="8">GATA-type domain-containing protein</fullName>
    </recommendedName>
</protein>
<feature type="domain" description="GATA-type" evidence="8">
    <location>
        <begin position="33"/>
        <end position="88"/>
    </location>
</feature>
<reference evidence="9" key="1">
    <citation type="journal article" date="2021" name="Open Biol.">
        <title>Shared evolutionary footprints suggest mitochondrial oxidative damage underlies multiple complex I losses in fungi.</title>
        <authorList>
            <person name="Schikora-Tamarit M.A."/>
            <person name="Marcet-Houben M."/>
            <person name="Nosek J."/>
            <person name="Gabaldon T."/>
        </authorList>
    </citation>
    <scope>NUCLEOTIDE SEQUENCE</scope>
    <source>
        <strain evidence="9">CBS6341</strain>
    </source>
</reference>
<feature type="domain" description="GATA-type" evidence="8">
    <location>
        <begin position="156"/>
        <end position="203"/>
    </location>
</feature>
<evidence type="ECO:0000256" key="1">
    <source>
        <dbReference type="ARBA" id="ARBA00004123"/>
    </source>
</evidence>
<dbReference type="InterPro" id="IPR000679">
    <property type="entry name" value="Znf_GATA"/>
</dbReference>
<feature type="compositionally biased region" description="Polar residues" evidence="7">
    <location>
        <begin position="1"/>
        <end position="18"/>
    </location>
</feature>
<evidence type="ECO:0000256" key="2">
    <source>
        <dbReference type="ARBA" id="ARBA00022723"/>
    </source>
</evidence>
<name>A0A9P8TI34_9ASCO</name>
<keyword evidence="10" id="KW-1185">Reference proteome</keyword>
<feature type="region of interest" description="Disordered" evidence="7">
    <location>
        <begin position="195"/>
        <end position="227"/>
    </location>
</feature>
<evidence type="ECO:0000256" key="5">
    <source>
        <dbReference type="ARBA" id="ARBA00023242"/>
    </source>
</evidence>
<dbReference type="GO" id="GO:0000978">
    <property type="term" value="F:RNA polymerase II cis-regulatory region sequence-specific DNA binding"/>
    <property type="evidence" value="ECO:0007669"/>
    <property type="project" value="TreeGrafter"/>
</dbReference>